<gene>
    <name evidence="7" type="ORF">D0433_11065</name>
</gene>
<keyword evidence="4" id="KW-0479">Metal-binding</keyword>
<dbReference type="InterPro" id="IPR000092">
    <property type="entry name" value="Polyprenyl_synt"/>
</dbReference>
<comment type="cofactor">
    <cofactor evidence="1">
        <name>Mg(2+)</name>
        <dbReference type="ChEBI" id="CHEBI:18420"/>
    </cofactor>
</comment>
<evidence type="ECO:0000256" key="5">
    <source>
        <dbReference type="ARBA" id="ARBA00022842"/>
    </source>
</evidence>
<dbReference type="PANTHER" id="PTHR12001:SF85">
    <property type="entry name" value="SHORT CHAIN ISOPRENYL DIPHOSPHATE SYNTHASE"/>
    <property type="match status" value="1"/>
</dbReference>
<dbReference type="AlphaFoldDB" id="A0A395M0L5"/>
<evidence type="ECO:0000313" key="7">
    <source>
        <dbReference type="EMBL" id="RFM23464.1"/>
    </source>
</evidence>
<dbReference type="CDD" id="cd00685">
    <property type="entry name" value="Trans_IPPS_HT"/>
    <property type="match status" value="1"/>
</dbReference>
<dbReference type="Pfam" id="PF00348">
    <property type="entry name" value="polyprenyl_synt"/>
    <property type="match status" value="1"/>
</dbReference>
<dbReference type="SUPFAM" id="SSF48576">
    <property type="entry name" value="Terpenoid synthases"/>
    <property type="match status" value="1"/>
</dbReference>
<evidence type="ECO:0000256" key="6">
    <source>
        <dbReference type="RuleBase" id="RU004466"/>
    </source>
</evidence>
<evidence type="ECO:0000256" key="3">
    <source>
        <dbReference type="ARBA" id="ARBA00022679"/>
    </source>
</evidence>
<dbReference type="SFLD" id="SFLDS00005">
    <property type="entry name" value="Isoprenoid_Synthase_Type_I"/>
    <property type="match status" value="1"/>
</dbReference>
<dbReference type="EMBL" id="PHFL01000065">
    <property type="protein sequence ID" value="RFM23464.1"/>
    <property type="molecule type" value="Genomic_DNA"/>
</dbReference>
<organism evidence="7 8">
    <name type="scientific">Candidatus Thermochlorobacter aerophilus</name>
    <dbReference type="NCBI Taxonomy" id="1868324"/>
    <lineage>
        <taxon>Bacteria</taxon>
        <taxon>Pseudomonadati</taxon>
        <taxon>Chlorobiota</taxon>
        <taxon>Chlorobiia</taxon>
        <taxon>Chlorobiales</taxon>
        <taxon>Candidatus Thermochlorobacteriaceae</taxon>
        <taxon>Candidatus Thermochlorobacter</taxon>
    </lineage>
</organism>
<dbReference type="GO" id="GO:0046872">
    <property type="term" value="F:metal ion binding"/>
    <property type="evidence" value="ECO:0007669"/>
    <property type="project" value="UniProtKB-KW"/>
</dbReference>
<comment type="caution">
    <text evidence="7">The sequence shown here is derived from an EMBL/GenBank/DDBJ whole genome shotgun (WGS) entry which is preliminary data.</text>
</comment>
<keyword evidence="3 6" id="KW-0808">Transferase</keyword>
<dbReference type="PROSITE" id="PS00444">
    <property type="entry name" value="POLYPRENYL_SYNTHASE_2"/>
    <property type="match status" value="1"/>
</dbReference>
<evidence type="ECO:0000256" key="1">
    <source>
        <dbReference type="ARBA" id="ARBA00001946"/>
    </source>
</evidence>
<dbReference type="SFLD" id="SFLDG01017">
    <property type="entry name" value="Polyprenyl_Transferase_Like"/>
    <property type="match status" value="1"/>
</dbReference>
<evidence type="ECO:0000313" key="8">
    <source>
        <dbReference type="Proteomes" id="UP000266389"/>
    </source>
</evidence>
<dbReference type="InterPro" id="IPR033749">
    <property type="entry name" value="Polyprenyl_synt_CS"/>
</dbReference>
<dbReference type="GO" id="GO:0008299">
    <property type="term" value="P:isoprenoid biosynthetic process"/>
    <property type="evidence" value="ECO:0007669"/>
    <property type="project" value="InterPro"/>
</dbReference>
<dbReference type="InterPro" id="IPR008949">
    <property type="entry name" value="Isoprenoid_synthase_dom_sf"/>
</dbReference>
<dbReference type="Gene3D" id="1.10.600.10">
    <property type="entry name" value="Farnesyl Diphosphate Synthase"/>
    <property type="match status" value="1"/>
</dbReference>
<comment type="similarity">
    <text evidence="2 6">Belongs to the FPP/GGPP synthase family.</text>
</comment>
<accession>A0A395M0L5</accession>
<sequence length="333" mass="37528">MSAHSVASRSPDLEQCLEAYRQSINHELEKLFQREPASLYEPARYILQGKGKRIRPILALMGAEAISGNSRPALPIALAVEVLHNFTLIHDDIMDKAELRHGRLTVHKKWDVDTAILTGDVMHAMAYSLLLRTKSAHLRKILEIFTQAITVICEGQSYDKEFEHRHDVTLDEYLMMISKKTGRLISVSLELGGLAANATPAQAKALRNFGALIGQAFQVQDDLLDIMGGDKSGKVEGGDIMEGKKTFLLLTALERAKGKDKALLQQLIKQKGIERERVPEIKAIYERYGVIEEARKLIEQDFKQALKYAVKLPHPQGREILIRFASYVMNREF</sequence>
<evidence type="ECO:0000256" key="4">
    <source>
        <dbReference type="ARBA" id="ARBA00022723"/>
    </source>
</evidence>
<dbReference type="GO" id="GO:0004659">
    <property type="term" value="F:prenyltransferase activity"/>
    <property type="evidence" value="ECO:0007669"/>
    <property type="project" value="InterPro"/>
</dbReference>
<keyword evidence="5" id="KW-0460">Magnesium</keyword>
<protein>
    <submittedName>
        <fullName evidence="7">Polyprenyl synthetase family protein</fullName>
    </submittedName>
</protein>
<dbReference type="Proteomes" id="UP000266389">
    <property type="component" value="Unassembled WGS sequence"/>
</dbReference>
<dbReference type="PANTHER" id="PTHR12001">
    <property type="entry name" value="GERANYLGERANYL PYROPHOSPHATE SYNTHASE"/>
    <property type="match status" value="1"/>
</dbReference>
<evidence type="ECO:0000256" key="2">
    <source>
        <dbReference type="ARBA" id="ARBA00006706"/>
    </source>
</evidence>
<reference evidence="7 8" key="1">
    <citation type="journal article" date="2011" name="ISME J.">
        <title>Community ecology of hot spring cyanobacterial mats: predominant populations and their functional potential.</title>
        <authorList>
            <person name="Klatt C.G."/>
            <person name="Wood J.M."/>
            <person name="Rusch D.B."/>
            <person name="Bateson M.M."/>
            <person name="Hamamura N."/>
            <person name="Heidelberg J.F."/>
            <person name="Grossman A.R."/>
            <person name="Bhaya D."/>
            <person name="Cohan F.M."/>
            <person name="Kuhl M."/>
            <person name="Bryant D.A."/>
            <person name="Ward D.M."/>
        </authorList>
    </citation>
    <scope>NUCLEOTIDE SEQUENCE [LARGE SCALE GENOMIC DNA]</scope>
    <source>
        <strain evidence="7">OS</strain>
    </source>
</reference>
<name>A0A395M0L5_9BACT</name>
<proteinExistence type="inferred from homology"/>